<organism evidence="4 5">
    <name type="scientific">Bradyrhizobium oligotrophicum S58</name>
    <dbReference type="NCBI Taxonomy" id="1245469"/>
    <lineage>
        <taxon>Bacteria</taxon>
        <taxon>Pseudomonadati</taxon>
        <taxon>Pseudomonadota</taxon>
        <taxon>Alphaproteobacteria</taxon>
        <taxon>Hyphomicrobiales</taxon>
        <taxon>Nitrobacteraceae</taxon>
        <taxon>Bradyrhizobium</taxon>
    </lineage>
</organism>
<feature type="chain" id="PRO_5004062103" description="PEGA domain-containing protein" evidence="2">
    <location>
        <begin position="18"/>
        <end position="153"/>
    </location>
</feature>
<dbReference type="GeneID" id="301817052"/>
<dbReference type="EMBL" id="AP012603">
    <property type="protein sequence ID" value="BAM89192.1"/>
    <property type="molecule type" value="Genomic_DNA"/>
</dbReference>
<reference evidence="4 5" key="1">
    <citation type="journal article" date="2013" name="Appl. Environ. Microbiol.">
        <title>Genome analysis suggests that the soil oligotrophic bacterium Agromonas oligotrophica (Bradyrhizobium oligotrophicum) is a nitrogen-fixing symbiont of Aeschynomene indica.</title>
        <authorList>
            <person name="Okubo T."/>
            <person name="Fukushima S."/>
            <person name="Itakura M."/>
            <person name="Oshima K."/>
            <person name="Longtonglang A."/>
            <person name="Teaumroong N."/>
            <person name="Mitsui H."/>
            <person name="Hattori M."/>
            <person name="Hattori R."/>
            <person name="Hattori T."/>
            <person name="Minamisawa K."/>
        </authorList>
    </citation>
    <scope>NUCLEOTIDE SEQUENCE [LARGE SCALE GENOMIC DNA]</scope>
    <source>
        <strain evidence="4 5">S58</strain>
    </source>
</reference>
<dbReference type="KEGG" id="aol:S58_31940"/>
<feature type="region of interest" description="Disordered" evidence="1">
    <location>
        <begin position="126"/>
        <end position="153"/>
    </location>
</feature>
<dbReference type="HOGENOM" id="CLU_131330_0_0_5"/>
<keyword evidence="2" id="KW-0732">Signal</keyword>
<accession>M4Z7E1</accession>
<evidence type="ECO:0000259" key="3">
    <source>
        <dbReference type="Pfam" id="PF08308"/>
    </source>
</evidence>
<dbReference type="Pfam" id="PF08308">
    <property type="entry name" value="PEGA"/>
    <property type="match status" value="1"/>
</dbReference>
<feature type="domain" description="PEGA" evidence="3">
    <location>
        <begin position="26"/>
        <end position="82"/>
    </location>
</feature>
<dbReference type="eggNOG" id="ENOG5032RN3">
    <property type="taxonomic scope" value="Bacteria"/>
</dbReference>
<evidence type="ECO:0000256" key="2">
    <source>
        <dbReference type="SAM" id="SignalP"/>
    </source>
</evidence>
<dbReference type="RefSeq" id="WP_015666312.1">
    <property type="nucleotide sequence ID" value="NC_020453.1"/>
</dbReference>
<proteinExistence type="predicted"/>
<evidence type="ECO:0000256" key="1">
    <source>
        <dbReference type="SAM" id="MobiDB-lite"/>
    </source>
</evidence>
<feature type="compositionally biased region" description="Pro residues" evidence="1">
    <location>
        <begin position="141"/>
        <end position="153"/>
    </location>
</feature>
<gene>
    <name evidence="4" type="ORF">S58_31940</name>
</gene>
<dbReference type="PROSITE" id="PS51257">
    <property type="entry name" value="PROKAR_LIPOPROTEIN"/>
    <property type="match status" value="1"/>
</dbReference>
<dbReference type="InterPro" id="IPR013229">
    <property type="entry name" value="PEGA"/>
</dbReference>
<evidence type="ECO:0000313" key="5">
    <source>
        <dbReference type="Proteomes" id="UP000011841"/>
    </source>
</evidence>
<name>M4Z7E1_9BRAD</name>
<keyword evidence="5" id="KW-1185">Reference proteome</keyword>
<dbReference type="AlphaFoldDB" id="M4Z7E1"/>
<dbReference type="OrthoDB" id="7428207at2"/>
<dbReference type="PATRIC" id="fig|1245469.3.peg.3265"/>
<dbReference type="STRING" id="1245469.S58_31940"/>
<evidence type="ECO:0000313" key="4">
    <source>
        <dbReference type="EMBL" id="BAM89192.1"/>
    </source>
</evidence>
<protein>
    <recommendedName>
        <fullName evidence="3">PEGA domain-containing protein</fullName>
    </recommendedName>
</protein>
<dbReference type="Proteomes" id="UP000011841">
    <property type="component" value="Chromosome"/>
</dbReference>
<sequence>MRVVAFVALCATLGGCASVTRGTTETISVASTPSGAEATISGLEAPMTCTTPCSFVAKRNSDLAVTIDKPGYESQTITLTKDIPAAGAAGFAGNLLAGGLIGMGVDAATGAATDHKPNPVIVTLQPRGMAPAARAPRPPRRAAPPPAQPEAGT</sequence>
<feature type="signal peptide" evidence="2">
    <location>
        <begin position="1"/>
        <end position="17"/>
    </location>
</feature>